<reference evidence="1" key="1">
    <citation type="submission" date="2019-08" db="EMBL/GenBank/DDBJ databases">
        <authorList>
            <person name="Kucharzyk K."/>
            <person name="Murdoch R.W."/>
            <person name="Higgins S."/>
            <person name="Loffler F."/>
        </authorList>
    </citation>
    <scope>NUCLEOTIDE SEQUENCE</scope>
</reference>
<accession>A0A645EUE8</accession>
<dbReference type="InterPro" id="IPR052159">
    <property type="entry name" value="Competence_DNA_uptake"/>
</dbReference>
<dbReference type="PANTHER" id="PTHR30619:SF1">
    <property type="entry name" value="RECOMBINATION PROTEIN 2"/>
    <property type="match status" value="1"/>
</dbReference>
<dbReference type="Gene3D" id="3.60.15.10">
    <property type="entry name" value="Ribonuclease Z/Hydroxyacylglutathione hydrolase-like"/>
    <property type="match status" value="1"/>
</dbReference>
<dbReference type="InterPro" id="IPR036866">
    <property type="entry name" value="RibonucZ/Hydroxyglut_hydro"/>
</dbReference>
<comment type="caution">
    <text evidence="1">The sequence shown here is derived from an EMBL/GenBank/DDBJ whole genome shotgun (WGS) entry which is preliminary data.</text>
</comment>
<dbReference type="PANTHER" id="PTHR30619">
    <property type="entry name" value="DNA INTERNALIZATION/COMPETENCE PROTEIN COMEC/REC2"/>
    <property type="match status" value="1"/>
</dbReference>
<dbReference type="AlphaFoldDB" id="A0A645EUE8"/>
<protein>
    <recommendedName>
        <fullName evidence="2">Metallo-beta-lactamase domain-containing protein</fullName>
    </recommendedName>
</protein>
<organism evidence="1">
    <name type="scientific">bioreactor metagenome</name>
    <dbReference type="NCBI Taxonomy" id="1076179"/>
    <lineage>
        <taxon>unclassified sequences</taxon>
        <taxon>metagenomes</taxon>
        <taxon>ecological metagenomes</taxon>
    </lineage>
</organism>
<proteinExistence type="predicted"/>
<evidence type="ECO:0000313" key="1">
    <source>
        <dbReference type="EMBL" id="MPN05651.1"/>
    </source>
</evidence>
<sequence length="307" mass="33992">MEQYVTDKTIDLMVITHPHGDHFGGFIDGAFDDFSVSKLVDFGYTYSPSGEGDNISSSSLYNSYVSKRNQMVSKGTVYTAITNELSSHPTLNIDETNNLAITWLKNDYYVAPGVSFPNSSMANVTNPNSTSVAFLLSYKYWNFPFLGDADSTYAEYSIVNNHKDLLSPEWKKVCLKATHHASSSSDGTTLLNWAHPNAAFVSAAMLDSVCVPNEVVLGSGTGEQNHPNKTTVSRIKNALALQNSTSFYWNGINGDLTITCDGVNDLTFAGAGRSKDYYIKNTTDIASREEEKNVTFFDSKFYQYYQR</sequence>
<evidence type="ECO:0008006" key="2">
    <source>
        <dbReference type="Google" id="ProtNLM"/>
    </source>
</evidence>
<dbReference type="SUPFAM" id="SSF56281">
    <property type="entry name" value="Metallo-hydrolase/oxidoreductase"/>
    <property type="match status" value="1"/>
</dbReference>
<gene>
    <name evidence="1" type="ORF">SDC9_152902</name>
</gene>
<dbReference type="EMBL" id="VSSQ01051560">
    <property type="protein sequence ID" value="MPN05651.1"/>
    <property type="molecule type" value="Genomic_DNA"/>
</dbReference>
<name>A0A645EUE8_9ZZZZ</name>